<dbReference type="InterPro" id="IPR011703">
    <property type="entry name" value="ATPase_AAA-3"/>
</dbReference>
<dbReference type="eggNOG" id="COG0714">
    <property type="taxonomic scope" value="Bacteria"/>
</dbReference>
<dbReference type="RefSeq" id="WP_013042524.1">
    <property type="nucleotide sequence ID" value="NC_014008.1"/>
</dbReference>
<evidence type="ECO:0000313" key="6">
    <source>
        <dbReference type="EMBL" id="ADE53800.1"/>
    </source>
</evidence>
<gene>
    <name evidence="6" type="ordered locus">Caka_0776</name>
</gene>
<protein>
    <submittedName>
        <fullName evidence="6">ATPase associated with various cellular activities AAA_3</fullName>
    </submittedName>
</protein>
<keyword evidence="7" id="KW-1185">Reference proteome</keyword>
<dbReference type="Proteomes" id="UP000000925">
    <property type="component" value="Chromosome"/>
</dbReference>
<evidence type="ECO:0000259" key="4">
    <source>
        <dbReference type="Pfam" id="PF07726"/>
    </source>
</evidence>
<dbReference type="PANTHER" id="PTHR42759:SF1">
    <property type="entry name" value="MAGNESIUM-CHELATASE SUBUNIT CHLD"/>
    <property type="match status" value="1"/>
</dbReference>
<dbReference type="Pfam" id="PF17863">
    <property type="entry name" value="AAA_lid_2"/>
    <property type="match status" value="1"/>
</dbReference>
<evidence type="ECO:0000313" key="7">
    <source>
        <dbReference type="Proteomes" id="UP000000925"/>
    </source>
</evidence>
<evidence type="ECO:0000256" key="2">
    <source>
        <dbReference type="ARBA" id="ARBA00022840"/>
    </source>
</evidence>
<dbReference type="InterPro" id="IPR027417">
    <property type="entry name" value="P-loop_NTPase"/>
</dbReference>
<comment type="similarity">
    <text evidence="3">Belongs to the MoxR family.</text>
</comment>
<evidence type="ECO:0000259" key="5">
    <source>
        <dbReference type="Pfam" id="PF17863"/>
    </source>
</evidence>
<evidence type="ECO:0000256" key="1">
    <source>
        <dbReference type="ARBA" id="ARBA00022741"/>
    </source>
</evidence>
<sequence length="331" mass="36861">MTQDVLSSETQAALQQATSWIPTLRNEISRVIVGQRYLVDRLLVGMLANGHVLLEGVPGLAKTLSIRTLATATDADFKRIQFTPDLLPADIIGTLIYSPKENTFHTRKGPVFANLVLADEINRAPAKVQSALLEAMQERQVTIGEETFPLPEPFLVLATENPIDQEGTYPLPEAQVDRFMLKLKIGYPTKADEREILDRMASTTPNLEVDAVTTLEAVREARKHVNEVYVDPKIRDYVVDLILATREPEQFNLKLAQYIQFGASPRATISLTLAAKAWALMQGRAYVTPQDIKEIGMDVLRHRVIPSYEAEAEEITSEDLVTSIFEAVPVP</sequence>
<dbReference type="Gene3D" id="3.40.50.300">
    <property type="entry name" value="P-loop containing nucleotide triphosphate hydrolases"/>
    <property type="match status" value="1"/>
</dbReference>
<dbReference type="Pfam" id="PF07726">
    <property type="entry name" value="AAA_3"/>
    <property type="match status" value="1"/>
</dbReference>
<keyword evidence="1" id="KW-0547">Nucleotide-binding</keyword>
<accession>D5EQ32</accession>
<dbReference type="KEGG" id="caa:Caka_0776"/>
<reference evidence="6 7" key="1">
    <citation type="journal article" date="2010" name="Stand. Genomic Sci.">
        <title>Complete genome sequence of Coraliomargarita akajimensis type strain (04OKA010-24).</title>
        <authorList>
            <person name="Mavromatis K."/>
            <person name="Abt B."/>
            <person name="Brambilla E."/>
            <person name="Lapidus A."/>
            <person name="Copeland A."/>
            <person name="Deshpande S."/>
            <person name="Nolan M."/>
            <person name="Lucas S."/>
            <person name="Tice H."/>
            <person name="Cheng J.F."/>
            <person name="Han C."/>
            <person name="Detter J.C."/>
            <person name="Woyke T."/>
            <person name="Goodwin L."/>
            <person name="Pitluck S."/>
            <person name="Held B."/>
            <person name="Brettin T."/>
            <person name="Tapia R."/>
            <person name="Ivanova N."/>
            <person name="Mikhailova N."/>
            <person name="Pati A."/>
            <person name="Liolios K."/>
            <person name="Chen A."/>
            <person name="Palaniappan K."/>
            <person name="Land M."/>
            <person name="Hauser L."/>
            <person name="Chang Y.J."/>
            <person name="Jeffries C.D."/>
            <person name="Rohde M."/>
            <person name="Goker M."/>
            <person name="Bristow J."/>
            <person name="Eisen J.A."/>
            <person name="Markowitz V."/>
            <person name="Hugenholtz P."/>
            <person name="Klenk H.P."/>
            <person name="Kyrpides N.C."/>
        </authorList>
    </citation>
    <scope>NUCLEOTIDE SEQUENCE [LARGE SCALE GENOMIC DNA]</scope>
    <source>
        <strain evidence="7">DSM 45221 / IAM 15411 / JCM 23193 / KCTC 12865</strain>
    </source>
</reference>
<dbReference type="GO" id="GO:0016887">
    <property type="term" value="F:ATP hydrolysis activity"/>
    <property type="evidence" value="ECO:0007669"/>
    <property type="project" value="InterPro"/>
</dbReference>
<dbReference type="InterPro" id="IPR041628">
    <property type="entry name" value="ChlI/MoxR_AAA_lid"/>
</dbReference>
<feature type="domain" description="ChlI/MoxR AAA lid" evidence="5">
    <location>
        <begin position="257"/>
        <end position="323"/>
    </location>
</feature>
<dbReference type="GO" id="GO:0005524">
    <property type="term" value="F:ATP binding"/>
    <property type="evidence" value="ECO:0007669"/>
    <property type="project" value="UniProtKB-KW"/>
</dbReference>
<proteinExistence type="inferred from homology"/>
<keyword evidence="2" id="KW-0067">ATP-binding</keyword>
<dbReference type="PANTHER" id="PTHR42759">
    <property type="entry name" value="MOXR FAMILY PROTEIN"/>
    <property type="match status" value="1"/>
</dbReference>
<dbReference type="AlphaFoldDB" id="D5EQ32"/>
<dbReference type="InterPro" id="IPR050764">
    <property type="entry name" value="CbbQ/NirQ/NorQ/GpvN"/>
</dbReference>
<organism evidence="6 7">
    <name type="scientific">Coraliomargarita akajimensis (strain DSM 45221 / IAM 15411 / JCM 23193 / KCTC 12865 / 04OKA010-24)</name>
    <dbReference type="NCBI Taxonomy" id="583355"/>
    <lineage>
        <taxon>Bacteria</taxon>
        <taxon>Pseudomonadati</taxon>
        <taxon>Verrucomicrobiota</taxon>
        <taxon>Opitutia</taxon>
        <taxon>Puniceicoccales</taxon>
        <taxon>Coraliomargaritaceae</taxon>
        <taxon>Coraliomargarita</taxon>
    </lineage>
</organism>
<name>D5EQ32_CORAD</name>
<evidence type="ECO:0000256" key="3">
    <source>
        <dbReference type="ARBA" id="ARBA00061607"/>
    </source>
</evidence>
<feature type="domain" description="ATPase AAA-3" evidence="4">
    <location>
        <begin position="51"/>
        <end position="181"/>
    </location>
</feature>
<dbReference type="Gene3D" id="1.10.8.80">
    <property type="entry name" value="Magnesium chelatase subunit I, C-Terminal domain"/>
    <property type="match status" value="1"/>
</dbReference>
<dbReference type="STRING" id="583355.Caka_0776"/>
<dbReference type="PIRSF" id="PIRSF002849">
    <property type="entry name" value="AAA_ATPase_chaperone_MoxR_prd"/>
    <property type="match status" value="1"/>
</dbReference>
<dbReference type="SUPFAM" id="SSF52540">
    <property type="entry name" value="P-loop containing nucleoside triphosphate hydrolases"/>
    <property type="match status" value="1"/>
</dbReference>
<dbReference type="OrthoDB" id="9808397at2"/>
<dbReference type="HOGENOM" id="CLU_034716_2_0_0"/>
<dbReference type="FunFam" id="3.40.50.300:FF:000640">
    <property type="entry name" value="MoxR family ATPase"/>
    <property type="match status" value="1"/>
</dbReference>
<dbReference type="EMBL" id="CP001998">
    <property type="protein sequence ID" value="ADE53800.1"/>
    <property type="molecule type" value="Genomic_DNA"/>
</dbReference>